<dbReference type="PRINTS" id="PR00109">
    <property type="entry name" value="TYRKINASE"/>
</dbReference>
<feature type="compositionally biased region" description="Basic and acidic residues" evidence="9">
    <location>
        <begin position="1"/>
        <end position="13"/>
    </location>
</feature>
<feature type="compositionally biased region" description="Low complexity" evidence="9">
    <location>
        <begin position="104"/>
        <end position="125"/>
    </location>
</feature>
<feature type="compositionally biased region" description="Basic and acidic residues" evidence="9">
    <location>
        <begin position="448"/>
        <end position="460"/>
    </location>
</feature>
<dbReference type="STRING" id="796925.A0A137P0Y9"/>
<evidence type="ECO:0000313" key="13">
    <source>
        <dbReference type="Proteomes" id="UP000070444"/>
    </source>
</evidence>
<proteinExistence type="predicted"/>
<feature type="compositionally biased region" description="Polar residues" evidence="9">
    <location>
        <begin position="916"/>
        <end position="933"/>
    </location>
</feature>
<gene>
    <name evidence="12" type="ORF">CONCODRAFT_104513</name>
</gene>
<evidence type="ECO:0000313" key="12">
    <source>
        <dbReference type="EMBL" id="KXN68529.1"/>
    </source>
</evidence>
<dbReference type="Gene3D" id="1.10.510.10">
    <property type="entry name" value="Transferase(Phosphotransferase) domain 1"/>
    <property type="match status" value="1"/>
</dbReference>
<keyword evidence="6" id="KW-0862">Zinc</keyword>
<dbReference type="GO" id="GO:0004674">
    <property type="term" value="F:protein serine/threonine kinase activity"/>
    <property type="evidence" value="ECO:0007669"/>
    <property type="project" value="UniProtKB-KW"/>
</dbReference>
<dbReference type="CDD" id="cd00029">
    <property type="entry name" value="C1"/>
    <property type="match status" value="1"/>
</dbReference>
<sequence>MPKQTPSERERRRTLTSPLSSSDVFLNEAQTPPQPKPKPLVRTLPLTPLESSSSIKLETKSQHSINSINSSRRVSEYQKRLALTQAPTASQMGTIRARNHAAKSSESMSDSSRKSPLSSSSSVELNLKKSQETTGSNNSSSSNVSSKIKNLRLFFDSSSKKPSNIPPTIPTNHILKPVLAPETHKKSNSTPVVYNTPKSSFSVPDPIPKARTHFSRVNTIEKPRLTLPLDLEPIEPDSLDNLTTSEDMDDIPQSSTFEDSDISFVTSPTENISEEPPIALPLAPVEELEHTIKKIVPAHPKQSVLRLDTIDWNLDDDDDDDESFHYNQSIRTNSTIRSILKNHYDGSVKSTELGRNYSLNSQGTQRSYTSSLSKSISNPHPVRSSIISPPRVSSLLISQPIPLTLSTPNLTTLELEDDDSPPSSSTTKMKRQHSRHYSHQVSTQHTQKLMESRPRADSDSNKTTMPSNLLNKRERLSLFMDQSRLMSEYQLGDCIGKGQFGSVHKALNLETGHVMAVKRINLADRDQNETDGLMMEVELLKSLSHPRIVKYEGSLRSDGYLNIIMEYVENGSLLHTLKSFNPFPEPLVASYVIQILEGLMYLHDKQVVHCDLKAANILTTKNGTVKLTDFGVSLNLEVKNSDLGEIVAGTPYWMAPEVIEMRGASTASDIWSLGCTIIELYTGKPPYIEMLPMTALFHIVEDDCPPLPEGISENLADFLRSCFRKEPMDRPTAEQLLFHAWIIESRLNQEVNQKLSRQMDESLKIKARDSQLMDSICESYNTITDPSMLSDPSPTTLSRLPLEAYERREHQFVKSSFGKAMTCKVCQDTVKKNALFCDDCGIICHVKCAINIPIDCLSRSQQELNNIYSTQLQNNRRQIKKPIAVNRSAPRRPANRRPILPPAASDSMVIGRENNKNSQTTTPFSSHNGQSNLHAKKQQGRRKKDDDCRLS</sequence>
<dbReference type="InterPro" id="IPR046349">
    <property type="entry name" value="C1-like_sf"/>
</dbReference>
<feature type="region of interest" description="Disordered" evidence="9">
    <location>
        <begin position="358"/>
        <end position="385"/>
    </location>
</feature>
<feature type="compositionally biased region" description="Low complexity" evidence="9">
    <location>
        <begin position="136"/>
        <end position="145"/>
    </location>
</feature>
<dbReference type="OrthoDB" id="8693905at2759"/>
<dbReference type="Gene3D" id="3.30.60.20">
    <property type="match status" value="1"/>
</dbReference>
<evidence type="ECO:0000256" key="7">
    <source>
        <dbReference type="ARBA" id="ARBA00022840"/>
    </source>
</evidence>
<dbReference type="InterPro" id="IPR000719">
    <property type="entry name" value="Prot_kinase_dom"/>
</dbReference>
<dbReference type="PROSITE" id="PS00108">
    <property type="entry name" value="PROTEIN_KINASE_ST"/>
    <property type="match status" value="1"/>
</dbReference>
<feature type="binding site" evidence="8">
    <location>
        <position position="518"/>
    </location>
    <ligand>
        <name>ATP</name>
        <dbReference type="ChEBI" id="CHEBI:30616"/>
    </ligand>
</feature>
<evidence type="ECO:0000256" key="2">
    <source>
        <dbReference type="ARBA" id="ARBA00022679"/>
    </source>
</evidence>
<evidence type="ECO:0000256" key="6">
    <source>
        <dbReference type="ARBA" id="ARBA00022833"/>
    </source>
</evidence>
<keyword evidence="3" id="KW-0479">Metal-binding</keyword>
<keyword evidence="13" id="KW-1185">Reference proteome</keyword>
<dbReference type="PANTHER" id="PTHR11584:SF369">
    <property type="entry name" value="MITOGEN-ACTIVATED PROTEIN KINASE KINASE KINASE 19-RELATED"/>
    <property type="match status" value="1"/>
</dbReference>
<dbReference type="Proteomes" id="UP000070444">
    <property type="component" value="Unassembled WGS sequence"/>
</dbReference>
<reference evidence="12 13" key="1">
    <citation type="journal article" date="2015" name="Genome Biol. Evol.">
        <title>Phylogenomic analyses indicate that early fungi evolved digesting cell walls of algal ancestors of land plants.</title>
        <authorList>
            <person name="Chang Y."/>
            <person name="Wang S."/>
            <person name="Sekimoto S."/>
            <person name="Aerts A.L."/>
            <person name="Choi C."/>
            <person name="Clum A."/>
            <person name="LaButti K.M."/>
            <person name="Lindquist E.A."/>
            <person name="Yee Ngan C."/>
            <person name="Ohm R.A."/>
            <person name="Salamov A.A."/>
            <person name="Grigoriev I.V."/>
            <person name="Spatafora J.W."/>
            <person name="Berbee M.L."/>
        </authorList>
    </citation>
    <scope>NUCLEOTIDE SEQUENCE [LARGE SCALE GENOMIC DNA]</scope>
    <source>
        <strain evidence="12 13">NRRL 28638</strain>
    </source>
</reference>
<dbReference type="SUPFAM" id="SSF57889">
    <property type="entry name" value="Cysteine-rich domain"/>
    <property type="match status" value="1"/>
</dbReference>
<evidence type="ECO:0000256" key="3">
    <source>
        <dbReference type="ARBA" id="ARBA00022723"/>
    </source>
</evidence>
<dbReference type="PROSITE" id="PS00107">
    <property type="entry name" value="PROTEIN_KINASE_ATP"/>
    <property type="match status" value="1"/>
</dbReference>
<feature type="compositionally biased region" description="Basic residues" evidence="9">
    <location>
        <begin position="428"/>
        <end position="438"/>
    </location>
</feature>
<evidence type="ECO:0000256" key="4">
    <source>
        <dbReference type="ARBA" id="ARBA00022741"/>
    </source>
</evidence>
<evidence type="ECO:0000256" key="5">
    <source>
        <dbReference type="ARBA" id="ARBA00022777"/>
    </source>
</evidence>
<dbReference type="SUPFAM" id="SSF56112">
    <property type="entry name" value="Protein kinase-like (PK-like)"/>
    <property type="match status" value="1"/>
</dbReference>
<dbReference type="PROSITE" id="PS50011">
    <property type="entry name" value="PROTEIN_KINASE_DOM"/>
    <property type="match status" value="1"/>
</dbReference>
<keyword evidence="2" id="KW-0808">Transferase</keyword>
<dbReference type="AlphaFoldDB" id="A0A137P0Y9"/>
<dbReference type="EMBL" id="KQ964571">
    <property type="protein sequence ID" value="KXN68529.1"/>
    <property type="molecule type" value="Genomic_DNA"/>
</dbReference>
<dbReference type="GO" id="GO:0005524">
    <property type="term" value="F:ATP binding"/>
    <property type="evidence" value="ECO:0007669"/>
    <property type="project" value="UniProtKB-UniRule"/>
</dbReference>
<keyword evidence="5 12" id="KW-0418">Kinase</keyword>
<feature type="region of interest" description="Disordered" evidence="9">
    <location>
        <begin position="408"/>
        <end position="467"/>
    </location>
</feature>
<organism evidence="12 13">
    <name type="scientific">Conidiobolus coronatus (strain ATCC 28846 / CBS 209.66 / NRRL 28638)</name>
    <name type="common">Delacroixia coronata</name>
    <dbReference type="NCBI Taxonomy" id="796925"/>
    <lineage>
        <taxon>Eukaryota</taxon>
        <taxon>Fungi</taxon>
        <taxon>Fungi incertae sedis</taxon>
        <taxon>Zoopagomycota</taxon>
        <taxon>Entomophthoromycotina</taxon>
        <taxon>Entomophthoromycetes</taxon>
        <taxon>Entomophthorales</taxon>
        <taxon>Ancylistaceae</taxon>
        <taxon>Conidiobolus</taxon>
    </lineage>
</organism>
<dbReference type="InterPro" id="IPR017441">
    <property type="entry name" value="Protein_kinase_ATP_BS"/>
</dbReference>
<evidence type="ECO:0000259" key="10">
    <source>
        <dbReference type="PROSITE" id="PS50011"/>
    </source>
</evidence>
<evidence type="ECO:0000256" key="9">
    <source>
        <dbReference type="SAM" id="MobiDB-lite"/>
    </source>
</evidence>
<dbReference type="SMART" id="SM00220">
    <property type="entry name" value="S_TKc"/>
    <property type="match status" value="1"/>
</dbReference>
<evidence type="ECO:0000259" key="11">
    <source>
        <dbReference type="PROSITE" id="PS50081"/>
    </source>
</evidence>
<dbReference type="OMA" id="DSICESY"/>
<dbReference type="CDD" id="cd06627">
    <property type="entry name" value="STKc_Cdc7_like"/>
    <property type="match status" value="1"/>
</dbReference>
<dbReference type="Pfam" id="PF00130">
    <property type="entry name" value="C1_1"/>
    <property type="match status" value="1"/>
</dbReference>
<dbReference type="InterPro" id="IPR008271">
    <property type="entry name" value="Ser/Thr_kinase_AS"/>
</dbReference>
<dbReference type="GO" id="GO:0046872">
    <property type="term" value="F:metal ion binding"/>
    <property type="evidence" value="ECO:0007669"/>
    <property type="project" value="UniProtKB-KW"/>
</dbReference>
<dbReference type="InterPro" id="IPR002219">
    <property type="entry name" value="PKC_DAG/PE"/>
</dbReference>
<dbReference type="SMART" id="SM00109">
    <property type="entry name" value="C1"/>
    <property type="match status" value="1"/>
</dbReference>
<dbReference type="InterPro" id="IPR001245">
    <property type="entry name" value="Ser-Thr/Tyr_kinase_cat_dom"/>
</dbReference>
<name>A0A137P0Y9_CONC2</name>
<protein>
    <submittedName>
        <fullName evidence="12">Kinase-like protein</fullName>
    </submittedName>
</protein>
<dbReference type="Pfam" id="PF00069">
    <property type="entry name" value="Pkinase"/>
    <property type="match status" value="1"/>
</dbReference>
<feature type="domain" description="Phorbol-ester/DAG-type" evidence="11">
    <location>
        <begin position="809"/>
        <end position="856"/>
    </location>
</feature>
<feature type="region of interest" description="Disordered" evidence="9">
    <location>
        <begin position="1"/>
        <end position="145"/>
    </location>
</feature>
<dbReference type="PROSITE" id="PS50081">
    <property type="entry name" value="ZF_DAG_PE_2"/>
    <property type="match status" value="1"/>
</dbReference>
<accession>A0A137P0Y9</accession>
<keyword evidence="4 8" id="KW-0547">Nucleotide-binding</keyword>
<dbReference type="PANTHER" id="PTHR11584">
    <property type="entry name" value="SERINE/THREONINE PROTEIN KINASE"/>
    <property type="match status" value="1"/>
</dbReference>
<dbReference type="PROSITE" id="PS00479">
    <property type="entry name" value="ZF_DAG_PE_1"/>
    <property type="match status" value="1"/>
</dbReference>
<evidence type="ECO:0000256" key="1">
    <source>
        <dbReference type="ARBA" id="ARBA00022527"/>
    </source>
</evidence>
<feature type="domain" description="Protein kinase" evidence="10">
    <location>
        <begin position="489"/>
        <end position="742"/>
    </location>
</feature>
<evidence type="ECO:0000256" key="8">
    <source>
        <dbReference type="PROSITE-ProRule" id="PRU10141"/>
    </source>
</evidence>
<dbReference type="InterPro" id="IPR011009">
    <property type="entry name" value="Kinase-like_dom_sf"/>
</dbReference>
<keyword evidence="1" id="KW-0723">Serine/threonine-protein kinase</keyword>
<keyword evidence="7 8" id="KW-0067">ATP-binding</keyword>
<feature type="region of interest" description="Disordered" evidence="9">
    <location>
        <begin position="883"/>
        <end position="951"/>
    </location>
</feature>
<feature type="compositionally biased region" description="Polar residues" evidence="9">
    <location>
        <begin position="358"/>
        <end position="378"/>
    </location>
</feature>